<reference evidence="1" key="1">
    <citation type="journal article" date="2021" name="Proc. Natl. Acad. Sci. U.S.A.">
        <title>A Catalog of Tens of Thousands of Viruses from Human Metagenomes Reveals Hidden Associations with Chronic Diseases.</title>
        <authorList>
            <person name="Tisza M.J."/>
            <person name="Buck C.B."/>
        </authorList>
    </citation>
    <scope>NUCLEOTIDE SEQUENCE</scope>
    <source>
        <strain evidence="1">Ct6oU4</strain>
    </source>
</reference>
<evidence type="ECO:0000313" key="1">
    <source>
        <dbReference type="EMBL" id="DAE21180.1"/>
    </source>
</evidence>
<protein>
    <submittedName>
        <fullName evidence="1">ECF sigma factor</fullName>
    </submittedName>
</protein>
<proteinExistence type="predicted"/>
<dbReference type="EMBL" id="BK015709">
    <property type="protein sequence ID" value="DAE21180.1"/>
    <property type="molecule type" value="Genomic_DNA"/>
</dbReference>
<organism evidence="1">
    <name type="scientific">Siphoviridae sp. ct6oU4</name>
    <dbReference type="NCBI Taxonomy" id="2826299"/>
    <lineage>
        <taxon>Viruses</taxon>
        <taxon>Duplodnaviria</taxon>
        <taxon>Heunggongvirae</taxon>
        <taxon>Uroviricota</taxon>
        <taxon>Caudoviricetes</taxon>
    </lineage>
</organism>
<sequence>MSRKSQLSAEDRQWCIDHFHEFTHREMADRFGVSIETVRNMLHKAGCRRTKEETHRFRASALPMFRQKLRRLYKMERFRAMSGLPRQTRLQIAKLSPAGHSYKRFMRERFDYFYAEDDASVLCYDHQTQRSAHAEARAATHGIKVVPADE</sequence>
<dbReference type="InterPro" id="IPR013324">
    <property type="entry name" value="RNA_pol_sigma_r3/r4-like"/>
</dbReference>
<name>A0A8S5QRC0_9CAUD</name>
<accession>A0A8S5QRC0</accession>
<dbReference type="SUPFAM" id="SSF88659">
    <property type="entry name" value="Sigma3 and sigma4 domains of RNA polymerase sigma factors"/>
    <property type="match status" value="1"/>
</dbReference>